<protein>
    <recommendedName>
        <fullName evidence="10">Ion-translocating oxidoreductase complex subunit B</fullName>
        <ecNumber evidence="10">7.-.-.-</ecNumber>
    </recommendedName>
    <alternativeName>
        <fullName evidence="10">Rnf electron transport complex subunit B</fullName>
    </alternativeName>
</protein>
<keyword evidence="8 10" id="KW-0411">Iron-sulfur</keyword>
<comment type="caution">
    <text evidence="13">The sequence shown here is derived from an EMBL/GenBank/DDBJ whole genome shotgun (WGS) entry which is preliminary data.</text>
</comment>
<dbReference type="Pfam" id="PF04060">
    <property type="entry name" value="FeS"/>
    <property type="match status" value="1"/>
</dbReference>
<feature type="binding site" evidence="10">
    <location>
        <position position="138"/>
    </location>
    <ligand>
        <name>[4Fe-4S] cluster</name>
        <dbReference type="ChEBI" id="CHEBI:49883"/>
        <label>2</label>
    </ligand>
</feature>
<keyword evidence="3 10" id="KW-0479">Metal-binding</keyword>
<evidence type="ECO:0000256" key="3">
    <source>
        <dbReference type="ARBA" id="ARBA00022723"/>
    </source>
</evidence>
<dbReference type="InterPro" id="IPR050395">
    <property type="entry name" value="4Fe4S_Ferredoxin_RnfB"/>
</dbReference>
<dbReference type="GO" id="GO:0051539">
    <property type="term" value="F:4 iron, 4 sulfur cluster binding"/>
    <property type="evidence" value="ECO:0007669"/>
    <property type="project" value="UniProtKB-UniRule"/>
</dbReference>
<gene>
    <name evidence="10" type="primary">rnfB</name>
    <name evidence="13" type="ORF">AMJ44_07700</name>
</gene>
<keyword evidence="4 10" id="KW-0677">Repeat</keyword>
<feature type="region of interest" description="Hydrophobic" evidence="10">
    <location>
        <begin position="1"/>
        <end position="26"/>
    </location>
</feature>
<keyword evidence="7 10" id="KW-0408">Iron</keyword>
<dbReference type="InterPro" id="IPR007202">
    <property type="entry name" value="4Fe-4S_dom"/>
</dbReference>
<dbReference type="GO" id="GO:0009055">
    <property type="term" value="F:electron transfer activity"/>
    <property type="evidence" value="ECO:0007669"/>
    <property type="project" value="InterPro"/>
</dbReference>
<feature type="binding site" evidence="10">
    <location>
        <position position="52"/>
    </location>
    <ligand>
        <name>[4Fe-4S] cluster</name>
        <dbReference type="ChEBI" id="CHEBI:49883"/>
        <label>1</label>
    </ligand>
</feature>
<feature type="domain" description="4Fe-4S ferredoxin-type" evidence="11">
    <location>
        <begin position="163"/>
        <end position="192"/>
    </location>
</feature>
<comment type="subunit">
    <text evidence="10">The complex is composed of six subunits: RnfA, RnfB, RnfC, RnfD, RnfE and RnfG.</text>
</comment>
<reference evidence="13 14" key="1">
    <citation type="journal article" date="2015" name="Microbiome">
        <title>Genomic resolution of linkages in carbon, nitrogen, and sulfur cycling among widespread estuary sediment bacteria.</title>
        <authorList>
            <person name="Baker B.J."/>
            <person name="Lazar C.S."/>
            <person name="Teske A.P."/>
            <person name="Dick G.J."/>
        </authorList>
    </citation>
    <scope>NUCLEOTIDE SEQUENCE [LARGE SCALE GENOMIC DNA]</scope>
    <source>
        <strain evidence="13">DG_54_3</strain>
    </source>
</reference>
<dbReference type="EC" id="7.-.-.-" evidence="10"/>
<evidence type="ECO:0000256" key="4">
    <source>
        <dbReference type="ARBA" id="ARBA00022737"/>
    </source>
</evidence>
<feature type="binding site" evidence="10">
    <location>
        <position position="142"/>
    </location>
    <ligand>
        <name>[4Fe-4S] cluster</name>
        <dbReference type="ChEBI" id="CHEBI:49883"/>
        <label>2</label>
    </ligand>
</feature>
<feature type="binding site" evidence="10">
    <location>
        <position position="175"/>
    </location>
    <ligand>
        <name>[4Fe-4S] cluster</name>
        <dbReference type="ChEBI" id="CHEBI:49883"/>
        <label>3</label>
    </ligand>
</feature>
<feature type="binding site" evidence="10">
    <location>
        <position position="152"/>
    </location>
    <ligand>
        <name>[4Fe-4S] cluster</name>
        <dbReference type="ChEBI" id="CHEBI:49883"/>
        <label>3</label>
    </ligand>
</feature>
<dbReference type="GO" id="GO:0005886">
    <property type="term" value="C:plasma membrane"/>
    <property type="evidence" value="ECO:0007669"/>
    <property type="project" value="UniProtKB-SubCell"/>
</dbReference>
<feature type="domain" description="4Fe-4S" evidence="12">
    <location>
        <begin position="32"/>
        <end position="92"/>
    </location>
</feature>
<dbReference type="Proteomes" id="UP000051861">
    <property type="component" value="Unassembled WGS sequence"/>
</dbReference>
<evidence type="ECO:0000256" key="2">
    <source>
        <dbReference type="ARBA" id="ARBA00022485"/>
    </source>
</evidence>
<comment type="caution">
    <text evidence="10">Lacks conserved residue(s) required for the propagation of feature annotation.</text>
</comment>
<dbReference type="InterPro" id="IPR017896">
    <property type="entry name" value="4Fe4S_Fe-S-bd"/>
</dbReference>
<keyword evidence="2 10" id="KW-0004">4Fe-4S</keyword>
<keyword evidence="9 10" id="KW-0472">Membrane</keyword>
<feature type="binding site" evidence="10">
    <location>
        <position position="182"/>
    </location>
    <ligand>
        <name>[4Fe-4S] cluster</name>
        <dbReference type="ChEBI" id="CHEBI:49883"/>
        <label>2</label>
    </ligand>
</feature>
<dbReference type="InterPro" id="IPR010207">
    <property type="entry name" value="Elect_transpt_cplx_RnfB/RsxB"/>
</dbReference>
<dbReference type="NCBIfam" id="TIGR01944">
    <property type="entry name" value="rnfB"/>
    <property type="match status" value="1"/>
</dbReference>
<dbReference type="PANTHER" id="PTHR43560:SF1">
    <property type="entry name" value="ION-TRANSLOCATING OXIDOREDUCTASE COMPLEX SUBUNIT B"/>
    <property type="match status" value="1"/>
</dbReference>
<keyword evidence="10" id="KW-1003">Cell membrane</keyword>
<sequence>MNIILISLLAMGGLGLFFAAVLGLASEKLKVKEDPRVAEVFEALPGLNCGACGYAGCHELAEKIVAQGSLENLRCPPGGSEVEEKIAEILGISAPVEVKKRAVVKCGGSRALAVDRAEYQGIKTCTAAELVAEGPKACTYGCLGFGDCEKACPFDALHMGEDGLPHVIEEKCTACGLCVEACPRDIIELVPCRNRVVVNCSSKDKGAIVRKACKVGCIACMICVKAAPEGYQVVDNLAKVVYEKGDAAAEPAIPKCPTKCIVKL</sequence>
<keyword evidence="1 10" id="KW-0813">Transport</keyword>
<evidence type="ECO:0000259" key="12">
    <source>
        <dbReference type="PROSITE" id="PS51656"/>
    </source>
</evidence>
<keyword evidence="5 10" id="KW-1278">Translocase</keyword>
<feature type="binding site" evidence="10">
    <location>
        <position position="148"/>
    </location>
    <ligand>
        <name>[4Fe-4S] cluster</name>
        <dbReference type="ChEBI" id="CHEBI:49883"/>
        <label>2</label>
    </ligand>
</feature>
<feature type="binding site" evidence="10">
    <location>
        <position position="172"/>
    </location>
    <ligand>
        <name>[4Fe-4S] cluster</name>
        <dbReference type="ChEBI" id="CHEBI:49883"/>
        <label>3</label>
    </ligand>
</feature>
<evidence type="ECO:0000259" key="11">
    <source>
        <dbReference type="PROSITE" id="PS51379"/>
    </source>
</evidence>
<feature type="binding site" evidence="10">
    <location>
        <position position="57"/>
    </location>
    <ligand>
        <name>[4Fe-4S] cluster</name>
        <dbReference type="ChEBI" id="CHEBI:49883"/>
        <label>1</label>
    </ligand>
</feature>
<feature type="binding site" evidence="10">
    <location>
        <position position="49"/>
    </location>
    <ligand>
        <name>[4Fe-4S] cluster</name>
        <dbReference type="ChEBI" id="CHEBI:49883"/>
        <label>1</label>
    </ligand>
</feature>
<proteinExistence type="inferred from homology"/>
<evidence type="ECO:0000256" key="5">
    <source>
        <dbReference type="ARBA" id="ARBA00022967"/>
    </source>
</evidence>
<keyword evidence="6 10" id="KW-0249">Electron transport</keyword>
<evidence type="ECO:0000313" key="13">
    <source>
        <dbReference type="EMBL" id="KPJ66876.1"/>
    </source>
</evidence>
<dbReference type="PROSITE" id="PS00198">
    <property type="entry name" value="4FE4S_FER_1"/>
    <property type="match status" value="1"/>
</dbReference>
<evidence type="ECO:0000256" key="7">
    <source>
        <dbReference type="ARBA" id="ARBA00023004"/>
    </source>
</evidence>
<feature type="binding site" evidence="10">
    <location>
        <position position="75"/>
    </location>
    <ligand>
        <name>[4Fe-4S] cluster</name>
        <dbReference type="ChEBI" id="CHEBI:49883"/>
        <label>1</label>
    </ligand>
</feature>
<feature type="domain" description="4Fe-4S ferredoxin-type" evidence="11">
    <location>
        <begin position="128"/>
        <end position="162"/>
    </location>
</feature>
<dbReference type="EMBL" id="LIZX01000070">
    <property type="protein sequence ID" value="KPJ66876.1"/>
    <property type="molecule type" value="Genomic_DNA"/>
</dbReference>
<evidence type="ECO:0000256" key="1">
    <source>
        <dbReference type="ARBA" id="ARBA00022448"/>
    </source>
</evidence>
<dbReference type="HAMAP" id="MF_00463">
    <property type="entry name" value="RsxB_RnfB"/>
    <property type="match status" value="1"/>
</dbReference>
<name>A0A0S7XYB9_UNCSA</name>
<evidence type="ECO:0000256" key="6">
    <source>
        <dbReference type="ARBA" id="ARBA00022982"/>
    </source>
</evidence>
<comment type="subcellular location">
    <subcellularLocation>
        <location evidence="10">Cell membrane</location>
    </subcellularLocation>
</comment>
<comment type="function">
    <text evidence="10">Part of a membrane-bound complex that couples electron transfer with translocation of ions across the membrane.</text>
</comment>
<organism evidence="13 14">
    <name type="scientific">candidate division WOR-1 bacterium DG_54_3</name>
    <dbReference type="NCBI Taxonomy" id="1703775"/>
    <lineage>
        <taxon>Bacteria</taxon>
        <taxon>Bacillati</taxon>
        <taxon>Saganbacteria</taxon>
    </lineage>
</organism>
<evidence type="ECO:0000313" key="14">
    <source>
        <dbReference type="Proteomes" id="UP000051861"/>
    </source>
</evidence>
<evidence type="ECO:0000256" key="9">
    <source>
        <dbReference type="ARBA" id="ARBA00023136"/>
    </source>
</evidence>
<dbReference type="SUPFAM" id="SSF54862">
    <property type="entry name" value="4Fe-4S ferredoxins"/>
    <property type="match status" value="1"/>
</dbReference>
<evidence type="ECO:0000256" key="10">
    <source>
        <dbReference type="HAMAP-Rule" id="MF_00463"/>
    </source>
</evidence>
<dbReference type="Pfam" id="PF13370">
    <property type="entry name" value="Fer4_13"/>
    <property type="match status" value="1"/>
</dbReference>
<dbReference type="PROSITE" id="PS51656">
    <property type="entry name" value="4FE4S"/>
    <property type="match status" value="1"/>
</dbReference>
<dbReference type="PROSITE" id="PS51379">
    <property type="entry name" value="4FE4S_FER_2"/>
    <property type="match status" value="2"/>
</dbReference>
<dbReference type="GO" id="GO:0022900">
    <property type="term" value="P:electron transport chain"/>
    <property type="evidence" value="ECO:0007669"/>
    <property type="project" value="UniProtKB-UniRule"/>
</dbReference>
<dbReference type="AlphaFoldDB" id="A0A0S7XYB9"/>
<dbReference type="Gene3D" id="3.30.70.20">
    <property type="match status" value="1"/>
</dbReference>
<dbReference type="PANTHER" id="PTHR43560">
    <property type="entry name" value="ION-TRANSLOCATING OXIDOREDUCTASE COMPLEX SUBUNIT B"/>
    <property type="match status" value="1"/>
</dbReference>
<evidence type="ECO:0000256" key="8">
    <source>
        <dbReference type="ARBA" id="ARBA00023014"/>
    </source>
</evidence>
<feature type="binding site" evidence="10">
    <location>
        <position position="178"/>
    </location>
    <ligand>
        <name>[4Fe-4S] cluster</name>
        <dbReference type="ChEBI" id="CHEBI:49883"/>
        <label>3</label>
    </ligand>
</feature>
<comment type="similarity">
    <text evidence="10">Belongs to the 4Fe4S bacterial-type ferredoxin family. RnfB subfamily.</text>
</comment>
<comment type="cofactor">
    <cofactor evidence="10">
        <name>[4Fe-4S] cluster</name>
        <dbReference type="ChEBI" id="CHEBI:49883"/>
    </cofactor>
    <text evidence="10">Binds 3 [4Fe-4S] clusters.</text>
</comment>
<accession>A0A0S7XYB9</accession>
<dbReference type="Pfam" id="PF14697">
    <property type="entry name" value="Fer4_21"/>
    <property type="match status" value="1"/>
</dbReference>
<dbReference type="Gene3D" id="1.10.15.40">
    <property type="entry name" value="Electron transport complex subunit B, putative Fe-S cluster"/>
    <property type="match status" value="1"/>
</dbReference>
<dbReference type="InterPro" id="IPR017900">
    <property type="entry name" value="4Fe4S_Fe_S_CS"/>
</dbReference>
<dbReference type="GO" id="GO:0046872">
    <property type="term" value="F:metal ion binding"/>
    <property type="evidence" value="ECO:0007669"/>
    <property type="project" value="UniProtKB-KW"/>
</dbReference>
<dbReference type="PATRIC" id="fig|1703775.3.peg.3057"/>